<evidence type="ECO:0000256" key="4">
    <source>
        <dbReference type="ARBA" id="ARBA00022801"/>
    </source>
</evidence>
<dbReference type="Gene3D" id="3.90.1680.10">
    <property type="entry name" value="SOS response associated peptidase-like"/>
    <property type="match status" value="1"/>
</dbReference>
<evidence type="ECO:0000256" key="2">
    <source>
        <dbReference type="ARBA" id="ARBA00022670"/>
    </source>
</evidence>
<evidence type="ECO:0000256" key="7">
    <source>
        <dbReference type="ARBA" id="ARBA00023239"/>
    </source>
</evidence>
<evidence type="ECO:0000256" key="6">
    <source>
        <dbReference type="ARBA" id="ARBA00023125"/>
    </source>
</evidence>
<proteinExistence type="inferred from homology"/>
<keyword evidence="5" id="KW-0190">Covalent protein-DNA linkage</keyword>
<evidence type="ECO:0000256" key="3">
    <source>
        <dbReference type="ARBA" id="ARBA00022763"/>
    </source>
</evidence>
<reference evidence="9 10" key="1">
    <citation type="submission" date="2020-12" db="EMBL/GenBank/DDBJ databases">
        <authorList>
            <person name="Lu T."/>
            <person name="Wang Q."/>
            <person name="Han X."/>
        </authorList>
    </citation>
    <scope>NUCLEOTIDE SEQUENCE [LARGE SCALE GENOMIC DNA]</scope>
    <source>
        <strain evidence="9 10">WQ 585</strain>
    </source>
</reference>
<dbReference type="InterPro" id="IPR003738">
    <property type="entry name" value="SRAP"/>
</dbReference>
<dbReference type="Pfam" id="PF02586">
    <property type="entry name" value="SRAP"/>
    <property type="match status" value="1"/>
</dbReference>
<keyword evidence="10" id="KW-1185">Reference proteome</keyword>
<accession>A0ABS1EET6</accession>
<dbReference type="EMBL" id="JAENGP010000011">
    <property type="protein sequence ID" value="MBK1781598.1"/>
    <property type="molecule type" value="Genomic_DNA"/>
</dbReference>
<comment type="caution">
    <text evidence="9">The sequence shown here is derived from an EMBL/GenBank/DDBJ whole genome shotgun (WGS) entry which is preliminary data.</text>
</comment>
<comment type="similarity">
    <text evidence="1 8">Belongs to the SOS response-associated peptidase family.</text>
</comment>
<evidence type="ECO:0000256" key="8">
    <source>
        <dbReference type="RuleBase" id="RU364100"/>
    </source>
</evidence>
<dbReference type="EC" id="3.4.-.-" evidence="8"/>
<evidence type="ECO:0000256" key="5">
    <source>
        <dbReference type="ARBA" id="ARBA00023124"/>
    </source>
</evidence>
<organism evidence="9 10">
    <name type="scientific">Advenella mandrilli</name>
    <dbReference type="NCBI Taxonomy" id="2800330"/>
    <lineage>
        <taxon>Bacteria</taxon>
        <taxon>Pseudomonadati</taxon>
        <taxon>Pseudomonadota</taxon>
        <taxon>Betaproteobacteria</taxon>
        <taxon>Burkholderiales</taxon>
        <taxon>Alcaligenaceae</taxon>
    </lineage>
</organism>
<protein>
    <recommendedName>
        <fullName evidence="8">Abasic site processing protein</fullName>
        <ecNumber evidence="8">3.4.-.-</ecNumber>
    </recommendedName>
</protein>
<evidence type="ECO:0000313" key="10">
    <source>
        <dbReference type="Proteomes" id="UP000635316"/>
    </source>
</evidence>
<name>A0ABS1EET6_9BURK</name>
<keyword evidence="2 8" id="KW-0645">Protease</keyword>
<keyword evidence="6" id="KW-0238">DNA-binding</keyword>
<keyword evidence="4 8" id="KW-0378">Hydrolase</keyword>
<dbReference type="SUPFAM" id="SSF143081">
    <property type="entry name" value="BB1717-like"/>
    <property type="match status" value="1"/>
</dbReference>
<gene>
    <name evidence="9" type="ORF">JHL22_10240</name>
</gene>
<keyword evidence="3" id="KW-0227">DNA damage</keyword>
<dbReference type="Proteomes" id="UP000635316">
    <property type="component" value="Unassembled WGS sequence"/>
</dbReference>
<keyword evidence="7" id="KW-0456">Lyase</keyword>
<sequence>MCGRYALFEFKNLHNQFNIDSDIQMPERYNIAPHQIAPVIKEINGKPSLLHAIWGLKPSWATEAMPQPINAKVETAAEKPFFRNAWKRSRIIVPASGYYEWKTTAAGKQPYFIYPRSGLFGFAGLLEYYEEIPNFTILTTSANALTKEIHDRMPVILEPASYGDWLKATNDNNALLRQITGQYSSEKMQFHEANKAVGNVKNEGKYLISNKQ</sequence>
<evidence type="ECO:0000313" key="9">
    <source>
        <dbReference type="EMBL" id="MBK1781598.1"/>
    </source>
</evidence>
<dbReference type="PANTHER" id="PTHR13604">
    <property type="entry name" value="DC12-RELATED"/>
    <property type="match status" value="1"/>
</dbReference>
<evidence type="ECO:0000256" key="1">
    <source>
        <dbReference type="ARBA" id="ARBA00008136"/>
    </source>
</evidence>
<dbReference type="InterPro" id="IPR036590">
    <property type="entry name" value="SRAP-like"/>
</dbReference>
<dbReference type="PANTHER" id="PTHR13604:SF0">
    <property type="entry name" value="ABASIC SITE PROCESSING PROTEIN HMCES"/>
    <property type="match status" value="1"/>
</dbReference>
<dbReference type="RefSeq" id="WP_200236849.1">
    <property type="nucleotide sequence ID" value="NZ_JAENGP010000011.1"/>
</dbReference>